<reference evidence="1" key="1">
    <citation type="submission" date="2020-04" db="EMBL/GenBank/DDBJ databases">
        <authorList>
            <person name="Alioto T."/>
            <person name="Alioto T."/>
            <person name="Gomez Garrido J."/>
        </authorList>
    </citation>
    <scope>NUCLEOTIDE SEQUENCE</scope>
    <source>
        <strain evidence="1">A484AB</strain>
    </source>
</reference>
<organism evidence="1 2">
    <name type="scientific">Paramuricea clavata</name>
    <name type="common">Red gorgonian</name>
    <name type="synonym">Violescent sea-whip</name>
    <dbReference type="NCBI Taxonomy" id="317549"/>
    <lineage>
        <taxon>Eukaryota</taxon>
        <taxon>Metazoa</taxon>
        <taxon>Cnidaria</taxon>
        <taxon>Anthozoa</taxon>
        <taxon>Octocorallia</taxon>
        <taxon>Malacalcyonacea</taxon>
        <taxon>Plexauridae</taxon>
        <taxon>Paramuricea</taxon>
    </lineage>
</organism>
<protein>
    <submittedName>
        <fullName evidence="1">Uncharacterized protein</fullName>
    </submittedName>
</protein>
<dbReference type="EMBL" id="CACRXK020000360">
    <property type="protein sequence ID" value="CAB3981180.1"/>
    <property type="molecule type" value="Genomic_DNA"/>
</dbReference>
<dbReference type="AlphaFoldDB" id="A0A7D9HEC1"/>
<keyword evidence="2" id="KW-1185">Reference proteome</keyword>
<proteinExistence type="predicted"/>
<evidence type="ECO:0000313" key="1">
    <source>
        <dbReference type="EMBL" id="CAB3981180.1"/>
    </source>
</evidence>
<dbReference type="OrthoDB" id="5988361at2759"/>
<dbReference type="Proteomes" id="UP001152795">
    <property type="component" value="Unassembled WGS sequence"/>
</dbReference>
<accession>A0A7D9HEC1</accession>
<evidence type="ECO:0000313" key="2">
    <source>
        <dbReference type="Proteomes" id="UP001152795"/>
    </source>
</evidence>
<sequence>MKFFASNQVSNLEAPDDYKSWCQSMYALFGNKWASMHLGPMWSYELEREHVSVTNDSSLSLDIISQALQETFGDDSDVVSMENPLPVLKNVQDTSIADDVVRSGRTIKGDPLKAKINIAGPSSRTIRRMTEGNDYSKGTEIQTSALKFLHNAYPNGRWWLKADGTDIQEGLRESMRNEWSGDVDLGDGKLGIKYSKYLEYLKLVHNIGLKERASSDNIKEDLQQICSKLSTESEFLTNGHADAKKDYKSVQDMANSTEKALFACAWNVEEFSELLEKNAYLLQSLKNLISILESGNTHSINIGTTLVNLRKELLDYVKGITSKTRVAASHILIFMVSDELRNFKPYAIPVRVLKYSSLTDKNARDLKEELKTAMEDIGMVTVGFVTDGEFNSLRTQEGVVLPVKGHNAIPLGDVQWLAEYMNGEPKVSFLNAIRILRRKHFPFSYDPHPWVAGKTESKSDCLKSLMAMYLFKNKVSMFCAQGVNFQDYLYVPEVSERTGEPQQEREDHNHVLKRIAGSLRKGHIPNVDLQAFVKAMNNAETGLTYTALTGKRKQSVGDAEKLLSPAVAKWLKANGFLNEGRFVEIVSNWHKASDGRGLTEADRKKYNLAMLDYILEDWMPWYKEERDYSTLDVNRPIRGIRGFTREVVVALTTNIESQEFRRRYGLEKGLLPEHPRAGSTDDVEGIFAFLHGLLGPIFDEKDFHDAFPKVISEYTKKCDPDLPFYYYTGSNDRYNDGLIQSFNVPSSSGEERLDSVSISRRADPGVFVTNRAVIPQRGQLSVRTAHFKPAESLPPPPAP</sequence>
<name>A0A7D9HEC1_PARCT</name>
<comment type="caution">
    <text evidence="1">The sequence shown here is derived from an EMBL/GenBank/DDBJ whole genome shotgun (WGS) entry which is preliminary data.</text>
</comment>
<gene>
    <name evidence="1" type="ORF">PACLA_8A055811</name>
</gene>